<dbReference type="AlphaFoldDB" id="A0AAD6ZN13"/>
<gene>
    <name evidence="1" type="ORF">DFH08DRAFT_815294</name>
</gene>
<sequence>MSRLQSCVQCGLKGAGCSTIGVGTGCCQHWAHLFFRYLHLRREGVGKVSALRLNELLISKSGRSKLRHKDVTNAFHPGSLLVCERSCAPYWHGATSEEEIMDMQTVAPIRAVVPISLSGSLEPQYSRPRDTEACACHIIFTRREMMSGSVGDDGRLIIFDSNTALEEFKSRMHDTLGVGQFKLQVLDRKLGSENEPSKVKFENLGQL</sequence>
<dbReference type="EMBL" id="JARIHO010000037">
    <property type="protein sequence ID" value="KAJ7330385.1"/>
    <property type="molecule type" value="Genomic_DNA"/>
</dbReference>
<dbReference type="Proteomes" id="UP001218218">
    <property type="component" value="Unassembled WGS sequence"/>
</dbReference>
<dbReference type="PROSITE" id="PS51257">
    <property type="entry name" value="PROKAR_LIPOPROTEIN"/>
    <property type="match status" value="1"/>
</dbReference>
<organism evidence="1 2">
    <name type="scientific">Mycena albidolilacea</name>
    <dbReference type="NCBI Taxonomy" id="1033008"/>
    <lineage>
        <taxon>Eukaryota</taxon>
        <taxon>Fungi</taxon>
        <taxon>Dikarya</taxon>
        <taxon>Basidiomycota</taxon>
        <taxon>Agaricomycotina</taxon>
        <taxon>Agaricomycetes</taxon>
        <taxon>Agaricomycetidae</taxon>
        <taxon>Agaricales</taxon>
        <taxon>Marasmiineae</taxon>
        <taxon>Mycenaceae</taxon>
        <taxon>Mycena</taxon>
    </lineage>
</organism>
<evidence type="ECO:0000313" key="1">
    <source>
        <dbReference type="EMBL" id="KAJ7330385.1"/>
    </source>
</evidence>
<accession>A0AAD6ZN13</accession>
<proteinExistence type="predicted"/>
<protein>
    <submittedName>
        <fullName evidence="1">Uncharacterized protein</fullName>
    </submittedName>
</protein>
<keyword evidence="2" id="KW-1185">Reference proteome</keyword>
<name>A0AAD6ZN13_9AGAR</name>
<comment type="caution">
    <text evidence="1">The sequence shown here is derived from an EMBL/GenBank/DDBJ whole genome shotgun (WGS) entry which is preliminary data.</text>
</comment>
<evidence type="ECO:0000313" key="2">
    <source>
        <dbReference type="Proteomes" id="UP001218218"/>
    </source>
</evidence>
<reference evidence="1" key="1">
    <citation type="submission" date="2023-03" db="EMBL/GenBank/DDBJ databases">
        <title>Massive genome expansion in bonnet fungi (Mycena s.s.) driven by repeated elements and novel gene families across ecological guilds.</title>
        <authorList>
            <consortium name="Lawrence Berkeley National Laboratory"/>
            <person name="Harder C.B."/>
            <person name="Miyauchi S."/>
            <person name="Viragh M."/>
            <person name="Kuo A."/>
            <person name="Thoen E."/>
            <person name="Andreopoulos B."/>
            <person name="Lu D."/>
            <person name="Skrede I."/>
            <person name="Drula E."/>
            <person name="Henrissat B."/>
            <person name="Morin E."/>
            <person name="Kohler A."/>
            <person name="Barry K."/>
            <person name="LaButti K."/>
            <person name="Morin E."/>
            <person name="Salamov A."/>
            <person name="Lipzen A."/>
            <person name="Mereny Z."/>
            <person name="Hegedus B."/>
            <person name="Baldrian P."/>
            <person name="Stursova M."/>
            <person name="Weitz H."/>
            <person name="Taylor A."/>
            <person name="Grigoriev I.V."/>
            <person name="Nagy L.G."/>
            <person name="Martin F."/>
            <person name="Kauserud H."/>
        </authorList>
    </citation>
    <scope>NUCLEOTIDE SEQUENCE</scope>
    <source>
        <strain evidence="1">CBHHK002</strain>
    </source>
</reference>